<sequence length="45" mass="5012">MTGFADVDLRIKNKRSVNVITSDGVVLHAIFFTCAIRSLQIANEF</sequence>
<name>A0A840RSS7_9BURK</name>
<organism evidence="1 2">
    <name type="scientific">Glaciimonas immobilis</name>
    <dbReference type="NCBI Taxonomy" id="728004"/>
    <lineage>
        <taxon>Bacteria</taxon>
        <taxon>Pseudomonadati</taxon>
        <taxon>Pseudomonadota</taxon>
        <taxon>Betaproteobacteria</taxon>
        <taxon>Burkholderiales</taxon>
        <taxon>Oxalobacteraceae</taxon>
        <taxon>Glaciimonas</taxon>
    </lineage>
</organism>
<gene>
    <name evidence="1" type="ORF">HNR39_002047</name>
</gene>
<dbReference type="EMBL" id="JACHHQ010000004">
    <property type="protein sequence ID" value="MBB5200212.1"/>
    <property type="molecule type" value="Genomic_DNA"/>
</dbReference>
<comment type="caution">
    <text evidence="1">The sequence shown here is derived from an EMBL/GenBank/DDBJ whole genome shotgun (WGS) entry which is preliminary data.</text>
</comment>
<dbReference type="Proteomes" id="UP000571084">
    <property type="component" value="Unassembled WGS sequence"/>
</dbReference>
<evidence type="ECO:0000313" key="2">
    <source>
        <dbReference type="Proteomes" id="UP000571084"/>
    </source>
</evidence>
<proteinExistence type="predicted"/>
<evidence type="ECO:0000313" key="1">
    <source>
        <dbReference type="EMBL" id="MBB5200212.1"/>
    </source>
</evidence>
<accession>A0A840RSS7</accession>
<dbReference type="AlphaFoldDB" id="A0A840RSS7"/>
<keyword evidence="2" id="KW-1185">Reference proteome</keyword>
<reference evidence="1 2" key="1">
    <citation type="submission" date="2020-08" db="EMBL/GenBank/DDBJ databases">
        <title>Genomic Encyclopedia of Type Strains, Phase IV (KMG-IV): sequencing the most valuable type-strain genomes for metagenomic binning, comparative biology and taxonomic classification.</title>
        <authorList>
            <person name="Goeker M."/>
        </authorList>
    </citation>
    <scope>NUCLEOTIDE SEQUENCE [LARGE SCALE GENOMIC DNA]</scope>
    <source>
        <strain evidence="1 2">DSM 23240</strain>
    </source>
</reference>
<protein>
    <submittedName>
        <fullName evidence="1">Uncharacterized protein</fullName>
    </submittedName>
</protein>